<dbReference type="Proteomes" id="UP000198284">
    <property type="component" value="Unassembled WGS sequence"/>
</dbReference>
<dbReference type="Gene3D" id="3.40.190.10">
    <property type="entry name" value="Periplasmic binding protein-like II"/>
    <property type="match status" value="1"/>
</dbReference>
<comment type="similarity">
    <text evidence="1">Belongs to the UPF0065 (bug) family.</text>
</comment>
<name>A0A239J2Q6_9BURK</name>
<dbReference type="CDD" id="cd13578">
    <property type="entry name" value="PBP2_Bug27"/>
    <property type="match status" value="1"/>
</dbReference>
<dbReference type="EMBL" id="FZOT01000011">
    <property type="protein sequence ID" value="SNS98944.1"/>
    <property type="molecule type" value="Genomic_DNA"/>
</dbReference>
<dbReference type="SUPFAM" id="SSF53850">
    <property type="entry name" value="Periplasmic binding protein-like II"/>
    <property type="match status" value="1"/>
</dbReference>
<dbReference type="PANTHER" id="PTHR42928:SF5">
    <property type="entry name" value="BLR1237 PROTEIN"/>
    <property type="match status" value="1"/>
</dbReference>
<dbReference type="RefSeq" id="WP_245844999.1">
    <property type="nucleotide sequence ID" value="NZ_FZOT01000011.1"/>
</dbReference>
<organism evidence="3 4">
    <name type="scientific">Noviherbaspirillum humi</name>
    <dbReference type="NCBI Taxonomy" id="1688639"/>
    <lineage>
        <taxon>Bacteria</taxon>
        <taxon>Pseudomonadati</taxon>
        <taxon>Pseudomonadota</taxon>
        <taxon>Betaproteobacteria</taxon>
        <taxon>Burkholderiales</taxon>
        <taxon>Oxalobacteraceae</taxon>
        <taxon>Noviherbaspirillum</taxon>
    </lineage>
</organism>
<keyword evidence="3" id="KW-0675">Receptor</keyword>
<dbReference type="InterPro" id="IPR005064">
    <property type="entry name" value="BUG"/>
</dbReference>
<sequence>MDRRCILRGSLTALLAWLGPFASAADWPQRPLRLIVPFAPGSTPDLTARIIGERLARQLGQPVVLDNKPGAGGNIGTDAVAKATADGYTFGLTISGPLAANTLLYRRLPYDPARDLLPVSIAASQPSVLVTGPGMDAAEMADLLARLRAHPGRYNYASLGTGSISHLAMEALAARSGTEVVHVPYAGSPQAVSSLMMGDTQLAVLPVAAVMAQVRAGKLKALAVATARRSPLLPELPTLAEAGLENVHADAWTGFILPAKTPPAIAARLQSEIAQALQSPEVRQKLQAQWMEPVGSTPEVFKAILQADLARWQAIIRKNGITLD</sequence>
<dbReference type="PANTHER" id="PTHR42928">
    <property type="entry name" value="TRICARBOXYLATE-BINDING PROTEIN"/>
    <property type="match status" value="1"/>
</dbReference>
<gene>
    <name evidence="3" type="ORF">SAMN06265795_11144</name>
</gene>
<reference evidence="3 4" key="1">
    <citation type="submission" date="2017-06" db="EMBL/GenBank/DDBJ databases">
        <authorList>
            <person name="Kim H.J."/>
            <person name="Triplett B.A."/>
        </authorList>
    </citation>
    <scope>NUCLEOTIDE SEQUENCE [LARGE SCALE GENOMIC DNA]</scope>
    <source>
        <strain evidence="3 4">U15</strain>
    </source>
</reference>
<protein>
    <submittedName>
        <fullName evidence="3">Tripartite-type tricarboxylate transporter, receptor component TctC</fullName>
    </submittedName>
</protein>
<feature type="signal peptide" evidence="2">
    <location>
        <begin position="1"/>
        <end position="24"/>
    </location>
</feature>
<feature type="chain" id="PRO_5012941205" evidence="2">
    <location>
        <begin position="25"/>
        <end position="324"/>
    </location>
</feature>
<evidence type="ECO:0000256" key="1">
    <source>
        <dbReference type="ARBA" id="ARBA00006987"/>
    </source>
</evidence>
<dbReference type="Pfam" id="PF03401">
    <property type="entry name" value="TctC"/>
    <property type="match status" value="1"/>
</dbReference>
<dbReference type="Gene3D" id="3.40.190.150">
    <property type="entry name" value="Bordetella uptake gene, domain 1"/>
    <property type="match status" value="1"/>
</dbReference>
<dbReference type="InterPro" id="IPR042100">
    <property type="entry name" value="Bug_dom1"/>
</dbReference>
<evidence type="ECO:0000313" key="3">
    <source>
        <dbReference type="EMBL" id="SNS98944.1"/>
    </source>
</evidence>
<dbReference type="AlphaFoldDB" id="A0A239J2Q6"/>
<evidence type="ECO:0000256" key="2">
    <source>
        <dbReference type="SAM" id="SignalP"/>
    </source>
</evidence>
<proteinExistence type="inferred from homology"/>
<keyword evidence="2" id="KW-0732">Signal</keyword>
<dbReference type="PIRSF" id="PIRSF017082">
    <property type="entry name" value="YflP"/>
    <property type="match status" value="1"/>
</dbReference>
<accession>A0A239J2Q6</accession>
<keyword evidence="4" id="KW-1185">Reference proteome</keyword>
<evidence type="ECO:0000313" key="4">
    <source>
        <dbReference type="Proteomes" id="UP000198284"/>
    </source>
</evidence>